<keyword evidence="2" id="KW-0902">Two-component regulatory system</keyword>
<keyword evidence="11" id="KW-1185">Reference proteome</keyword>
<organism evidence="10 11">
    <name type="scientific">Bellilinea caldifistulae</name>
    <dbReference type="NCBI Taxonomy" id="360411"/>
    <lineage>
        <taxon>Bacteria</taxon>
        <taxon>Bacillati</taxon>
        <taxon>Chloroflexota</taxon>
        <taxon>Anaerolineae</taxon>
        <taxon>Anaerolineales</taxon>
        <taxon>Anaerolineaceae</taxon>
        <taxon>Bellilinea</taxon>
    </lineage>
</organism>
<evidence type="ECO:0000256" key="6">
    <source>
        <dbReference type="PROSITE-ProRule" id="PRU00169"/>
    </source>
</evidence>
<evidence type="ECO:0000256" key="4">
    <source>
        <dbReference type="ARBA" id="ARBA00023125"/>
    </source>
</evidence>
<dbReference type="FunFam" id="3.40.50.2300:FF:000001">
    <property type="entry name" value="DNA-binding response regulator PhoB"/>
    <property type="match status" value="1"/>
</dbReference>
<dbReference type="InterPro" id="IPR001789">
    <property type="entry name" value="Sig_transdc_resp-reg_receiver"/>
</dbReference>
<dbReference type="GO" id="GO:0000976">
    <property type="term" value="F:transcription cis-regulatory region binding"/>
    <property type="evidence" value="ECO:0007669"/>
    <property type="project" value="TreeGrafter"/>
</dbReference>
<dbReference type="STRING" id="360411.AC812_10785"/>
<evidence type="ECO:0000256" key="5">
    <source>
        <dbReference type="ARBA" id="ARBA00023163"/>
    </source>
</evidence>
<keyword evidence="3" id="KW-0805">Transcription regulation</keyword>
<dbReference type="CDD" id="cd17574">
    <property type="entry name" value="REC_OmpR"/>
    <property type="match status" value="1"/>
</dbReference>
<evidence type="ECO:0000256" key="2">
    <source>
        <dbReference type="ARBA" id="ARBA00023012"/>
    </source>
</evidence>
<protein>
    <recommendedName>
        <fullName evidence="12">Response regulator transcription factor</fullName>
    </recommendedName>
</protein>
<comment type="caution">
    <text evidence="10">The sequence shown here is derived from an EMBL/GenBank/DDBJ whole genome shotgun (WGS) entry which is preliminary data.</text>
</comment>
<dbReference type="Gene3D" id="1.10.10.10">
    <property type="entry name" value="Winged helix-like DNA-binding domain superfamily/Winged helix DNA-binding domain"/>
    <property type="match status" value="1"/>
</dbReference>
<dbReference type="Proteomes" id="UP000050514">
    <property type="component" value="Unassembled WGS sequence"/>
</dbReference>
<dbReference type="PROSITE" id="PS50110">
    <property type="entry name" value="RESPONSE_REGULATORY"/>
    <property type="match status" value="1"/>
</dbReference>
<evidence type="ECO:0000256" key="3">
    <source>
        <dbReference type="ARBA" id="ARBA00023015"/>
    </source>
</evidence>
<dbReference type="InterPro" id="IPR001867">
    <property type="entry name" value="OmpR/PhoB-type_DNA-bd"/>
</dbReference>
<dbReference type="SMART" id="SM00862">
    <property type="entry name" value="Trans_reg_C"/>
    <property type="match status" value="1"/>
</dbReference>
<dbReference type="InterPro" id="IPR036388">
    <property type="entry name" value="WH-like_DNA-bd_sf"/>
</dbReference>
<dbReference type="CDD" id="cd00383">
    <property type="entry name" value="trans_reg_C"/>
    <property type="match status" value="1"/>
</dbReference>
<name>A0A0P6XHM0_9CHLR</name>
<keyword evidence="4 7" id="KW-0238">DNA-binding</keyword>
<dbReference type="InterPro" id="IPR011006">
    <property type="entry name" value="CheY-like_superfamily"/>
</dbReference>
<dbReference type="SUPFAM" id="SSF46894">
    <property type="entry name" value="C-terminal effector domain of the bipartite response regulators"/>
    <property type="match status" value="1"/>
</dbReference>
<dbReference type="InterPro" id="IPR016032">
    <property type="entry name" value="Sig_transdc_resp-reg_C-effctor"/>
</dbReference>
<dbReference type="InterPro" id="IPR039420">
    <property type="entry name" value="WalR-like"/>
</dbReference>
<dbReference type="Pfam" id="PF00072">
    <property type="entry name" value="Response_reg"/>
    <property type="match status" value="1"/>
</dbReference>
<dbReference type="OrthoDB" id="160303at2"/>
<sequence length="253" mass="28987">METPVEEVGADLDEFYASERPRILVVEDDQDTAFLLKQILRHAGFDVLSASNGKEALNKVNLSFPDLIVLDLMMPEMDGWETVERLREVSNIPIIVVTALTNKDNVVTCLQKGVDDYMTKPFYKAEVVARVNAVLRRSKSNREGNRFVFPQIGLAIDTQTREVRLRNTRIQLTGKEFGVLLMLAKHAPEIVHYQKIAQGVWGRDFPQARQRIKYLVYLLRQKFEEVDPTFAERIINIDRLGYKLNTGEESASF</sequence>
<dbReference type="GO" id="GO:0032993">
    <property type="term" value="C:protein-DNA complex"/>
    <property type="evidence" value="ECO:0007669"/>
    <property type="project" value="TreeGrafter"/>
</dbReference>
<dbReference type="SUPFAM" id="SSF52172">
    <property type="entry name" value="CheY-like"/>
    <property type="match status" value="1"/>
</dbReference>
<dbReference type="Pfam" id="PF00486">
    <property type="entry name" value="Trans_reg_C"/>
    <property type="match status" value="1"/>
</dbReference>
<dbReference type="GO" id="GO:0006355">
    <property type="term" value="P:regulation of DNA-templated transcription"/>
    <property type="evidence" value="ECO:0007669"/>
    <property type="project" value="InterPro"/>
</dbReference>
<evidence type="ECO:0000259" key="9">
    <source>
        <dbReference type="PROSITE" id="PS51755"/>
    </source>
</evidence>
<evidence type="ECO:0008006" key="12">
    <source>
        <dbReference type="Google" id="ProtNLM"/>
    </source>
</evidence>
<accession>A0A0P6XHM0</accession>
<gene>
    <name evidence="10" type="ORF">AC812_10785</name>
</gene>
<feature type="modified residue" description="4-aspartylphosphate" evidence="6">
    <location>
        <position position="71"/>
    </location>
</feature>
<dbReference type="PROSITE" id="PS51755">
    <property type="entry name" value="OMPR_PHOB"/>
    <property type="match status" value="1"/>
</dbReference>
<dbReference type="Gene3D" id="3.40.50.2300">
    <property type="match status" value="1"/>
</dbReference>
<evidence type="ECO:0000256" key="7">
    <source>
        <dbReference type="PROSITE-ProRule" id="PRU01091"/>
    </source>
</evidence>
<dbReference type="AlphaFoldDB" id="A0A0P6XHM0"/>
<dbReference type="EMBL" id="LGHJ01000016">
    <property type="protein sequence ID" value="KPL74987.1"/>
    <property type="molecule type" value="Genomic_DNA"/>
</dbReference>
<feature type="DNA-binding region" description="OmpR/PhoB-type" evidence="7">
    <location>
        <begin position="144"/>
        <end position="246"/>
    </location>
</feature>
<dbReference type="PANTHER" id="PTHR48111">
    <property type="entry name" value="REGULATOR OF RPOS"/>
    <property type="match status" value="1"/>
</dbReference>
<feature type="domain" description="Response regulatory" evidence="8">
    <location>
        <begin position="22"/>
        <end position="135"/>
    </location>
</feature>
<dbReference type="GO" id="GO:0000156">
    <property type="term" value="F:phosphorelay response regulator activity"/>
    <property type="evidence" value="ECO:0007669"/>
    <property type="project" value="TreeGrafter"/>
</dbReference>
<evidence type="ECO:0000256" key="1">
    <source>
        <dbReference type="ARBA" id="ARBA00022553"/>
    </source>
</evidence>
<feature type="domain" description="OmpR/PhoB-type" evidence="9">
    <location>
        <begin position="144"/>
        <end position="246"/>
    </location>
</feature>
<dbReference type="GO" id="GO:0005829">
    <property type="term" value="C:cytosol"/>
    <property type="evidence" value="ECO:0007669"/>
    <property type="project" value="TreeGrafter"/>
</dbReference>
<evidence type="ECO:0000313" key="10">
    <source>
        <dbReference type="EMBL" id="KPL74987.1"/>
    </source>
</evidence>
<reference evidence="10 11" key="1">
    <citation type="submission" date="2015-07" db="EMBL/GenBank/DDBJ databases">
        <title>Draft genome of Bellilinea caldifistulae DSM 17877.</title>
        <authorList>
            <person name="Hemp J."/>
            <person name="Ward L.M."/>
            <person name="Pace L.A."/>
            <person name="Fischer W.W."/>
        </authorList>
    </citation>
    <scope>NUCLEOTIDE SEQUENCE [LARGE SCALE GENOMIC DNA]</scope>
    <source>
        <strain evidence="10 11">GOMI-1</strain>
    </source>
</reference>
<keyword evidence="5" id="KW-0804">Transcription</keyword>
<proteinExistence type="predicted"/>
<dbReference type="SMART" id="SM00448">
    <property type="entry name" value="REC"/>
    <property type="match status" value="1"/>
</dbReference>
<evidence type="ECO:0000259" key="8">
    <source>
        <dbReference type="PROSITE" id="PS50110"/>
    </source>
</evidence>
<keyword evidence="1 6" id="KW-0597">Phosphoprotein</keyword>
<evidence type="ECO:0000313" key="11">
    <source>
        <dbReference type="Proteomes" id="UP000050514"/>
    </source>
</evidence>
<dbReference type="PANTHER" id="PTHR48111:SF1">
    <property type="entry name" value="TWO-COMPONENT RESPONSE REGULATOR ORR33"/>
    <property type="match status" value="1"/>
</dbReference>
<dbReference type="RefSeq" id="WP_061916074.1">
    <property type="nucleotide sequence ID" value="NZ_DF967971.1"/>
</dbReference>